<dbReference type="PATRIC" id="fig|751945.3.peg.814"/>
<gene>
    <name evidence="2" type="ORF">Theos_0826</name>
</gene>
<dbReference type="KEGG" id="tos:Theos_0826"/>
<dbReference type="Pfam" id="PF09670">
    <property type="entry name" value="Cas_Cas02710"/>
    <property type="match status" value="1"/>
</dbReference>
<evidence type="ECO:0000259" key="1">
    <source>
        <dbReference type="Pfam" id="PF22205"/>
    </source>
</evidence>
<dbReference type="Gene3D" id="3.40.50.10770">
    <property type="entry name" value="Hypothetical protein VC1899 like domain (Restriction endonuclease-like)"/>
    <property type="match status" value="1"/>
</dbReference>
<sequence>MGAESLRNRLEEARKTLYERLDRGEDPTPFYNEAVWPLLLALWREDPPVRPRFQPYEVSIHTVGTSPEATILAILGTGAGRVYLLHTEESQRYLERIQRETGREAYPIRVDKSDVTLIYKTVAELLGRHRGARVALDLTSGTKAMTSGLAAAAFFLQRIHPEVQVVYVDNEGYDPRLRRPIPGTEYLVRLPNPHEVLGDVDEHLARSFYREGEFKKASAYFYETAKKTGQEGFRLYGHLAKVYHSWKDLDFPKAKKDLETLLRDLDRDAHLNHPLNARRKDLEAQQKGLSAILALLEKKDLSDKEGVAWLAATLLAGYEGAKGHLPLAALYAYRALELLLQHLAAGMGLDLEAPRPTPEEEEALKATLKALLPTEGEIRIPERFGLLHLLAYLKAKDHPAFRHLDPKRLQGLQGALRARNKALLIHGLEGPKEGDVDQVARLARELLKGLGVEAKAEPIPL</sequence>
<keyword evidence="3" id="KW-1185">Reference proteome</keyword>
<name>K7QYU8_THEOS</name>
<reference evidence="2 3" key="1">
    <citation type="journal article" date="2013" name="Genome Announc.">
        <title>Whole Genome Sequencing of Thermus oshimai JL-2 and Thermus thermophilus JL-18, Incomplete Denitrifiers from the United States Great Basin.</title>
        <authorList>
            <person name="Murugapiran S.K."/>
            <person name="Huntemann M."/>
            <person name="Wei C.L."/>
            <person name="Han J."/>
            <person name="Detter J.C."/>
            <person name="Han C.S."/>
            <person name="Erkkila T.H."/>
            <person name="Teshima H."/>
            <person name="Chen A."/>
            <person name="Kyrpides N."/>
            <person name="Mavrommatis K."/>
            <person name="Markowitz V."/>
            <person name="Szeto E."/>
            <person name="Ivanova N."/>
            <person name="Pagani I."/>
            <person name="Lam J."/>
            <person name="McDonald A.I."/>
            <person name="Dodsworth J.A."/>
            <person name="Pati A."/>
            <person name="Goodwin L."/>
            <person name="Peters L."/>
            <person name="Pitluck S."/>
            <person name="Woyke T."/>
            <person name="Hedlund B.P."/>
        </authorList>
    </citation>
    <scope>NUCLEOTIDE SEQUENCE</scope>
    <source>
        <strain evidence="2 3">JL-2</strain>
    </source>
</reference>
<dbReference type="InterPro" id="IPR054008">
    <property type="entry name" value="Csm6_6H"/>
</dbReference>
<dbReference type="Proteomes" id="UP000000211">
    <property type="component" value="Chromosome"/>
</dbReference>
<dbReference type="HOGENOM" id="CLU_589161_0_0_0"/>
<dbReference type="RefSeq" id="WP_016329077.1">
    <property type="nucleotide sequence ID" value="NC_019386.1"/>
</dbReference>
<dbReference type="Pfam" id="PF22205">
    <property type="entry name" value="Csm6_6H"/>
    <property type="match status" value="1"/>
</dbReference>
<accession>K7QYU8</accession>
<dbReference type="OrthoDB" id="30230at2"/>
<dbReference type="SUPFAM" id="SSF52980">
    <property type="entry name" value="Restriction endonuclease-like"/>
    <property type="match status" value="1"/>
</dbReference>
<proteinExistence type="predicted"/>
<protein>
    <submittedName>
        <fullName evidence="2">CRISPR-associated protein, TIGR02710 family</fullName>
    </submittedName>
</protein>
<dbReference type="STRING" id="751945.Theos_0826"/>
<dbReference type="InterPro" id="IPR014082">
    <property type="entry name" value="CRISPR-assoc_prot_Cas02710"/>
</dbReference>
<dbReference type="InterPro" id="IPR011335">
    <property type="entry name" value="Restrct_endonuc-II-like"/>
</dbReference>
<feature type="domain" description="Csm6 6H" evidence="1">
    <location>
        <begin position="197"/>
        <end position="286"/>
    </location>
</feature>
<dbReference type="eggNOG" id="ENOG502Z9YD">
    <property type="taxonomic scope" value="Bacteria"/>
</dbReference>
<dbReference type="EMBL" id="CP003249">
    <property type="protein sequence ID" value="AFV75885.1"/>
    <property type="molecule type" value="Genomic_DNA"/>
</dbReference>
<evidence type="ECO:0000313" key="2">
    <source>
        <dbReference type="EMBL" id="AFV75885.1"/>
    </source>
</evidence>
<dbReference type="NCBIfam" id="TIGR02710">
    <property type="entry name" value="TIGR02710 family CRISPR-associated CARF protein"/>
    <property type="match status" value="1"/>
</dbReference>
<dbReference type="AlphaFoldDB" id="K7QYU8"/>
<evidence type="ECO:0000313" key="3">
    <source>
        <dbReference type="Proteomes" id="UP000000211"/>
    </source>
</evidence>
<organism evidence="2 3">
    <name type="scientific">Thermus oshimai JL-2</name>
    <dbReference type="NCBI Taxonomy" id="751945"/>
    <lineage>
        <taxon>Bacteria</taxon>
        <taxon>Thermotogati</taxon>
        <taxon>Deinococcota</taxon>
        <taxon>Deinococci</taxon>
        <taxon>Thermales</taxon>
        <taxon>Thermaceae</taxon>
        <taxon>Thermus</taxon>
    </lineage>
</organism>